<evidence type="ECO:0000313" key="2">
    <source>
        <dbReference type="EMBL" id="OGL44878.1"/>
    </source>
</evidence>
<dbReference type="PANTHER" id="PTHR36304">
    <property type="entry name" value="DOMAIN GTPASE-ACTIVATING PROTEIN, PUTATIVE-RELATED-RELATED"/>
    <property type="match status" value="1"/>
</dbReference>
<dbReference type="Proteomes" id="UP000179266">
    <property type="component" value="Unassembled WGS sequence"/>
</dbReference>
<dbReference type="AlphaFoldDB" id="A0A1F7RUX8"/>
<dbReference type="InterPro" id="IPR037257">
    <property type="entry name" value="T2SS_E_N_sf"/>
</dbReference>
<dbReference type="InterPro" id="IPR025497">
    <property type="entry name" value="PatA-like_N"/>
</dbReference>
<dbReference type="SUPFAM" id="SSF160246">
    <property type="entry name" value="EspE N-terminal domain-like"/>
    <property type="match status" value="1"/>
</dbReference>
<organism evidence="2 3">
    <name type="scientific">Candidatus Schekmanbacteria bacterium RBG_13_48_7</name>
    <dbReference type="NCBI Taxonomy" id="1817878"/>
    <lineage>
        <taxon>Bacteria</taxon>
        <taxon>Candidatus Schekmaniibacteriota</taxon>
    </lineage>
</organism>
<dbReference type="Pfam" id="PF14332">
    <property type="entry name" value="DUF4388"/>
    <property type="match status" value="1"/>
</dbReference>
<protein>
    <recommendedName>
        <fullName evidence="1">PatA-like N-terminal domain-containing protein</fullName>
    </recommendedName>
</protein>
<name>A0A1F7RUX8_9BACT</name>
<comment type="caution">
    <text evidence="2">The sequence shown here is derived from an EMBL/GenBank/DDBJ whole genome shotgun (WGS) entry which is preliminary data.</text>
</comment>
<gene>
    <name evidence="2" type="ORF">A2161_20825</name>
</gene>
<proteinExistence type="predicted"/>
<feature type="non-terminal residue" evidence="2">
    <location>
        <position position="434"/>
    </location>
</feature>
<evidence type="ECO:0000313" key="3">
    <source>
        <dbReference type="Proteomes" id="UP000179266"/>
    </source>
</evidence>
<reference evidence="2 3" key="1">
    <citation type="journal article" date="2016" name="Nat. Commun.">
        <title>Thousands of microbial genomes shed light on interconnected biogeochemical processes in an aquifer system.</title>
        <authorList>
            <person name="Anantharaman K."/>
            <person name="Brown C.T."/>
            <person name="Hug L.A."/>
            <person name="Sharon I."/>
            <person name="Castelle C.J."/>
            <person name="Probst A.J."/>
            <person name="Thomas B.C."/>
            <person name="Singh A."/>
            <person name="Wilkins M.J."/>
            <person name="Karaoz U."/>
            <person name="Brodie E.L."/>
            <person name="Williams K.H."/>
            <person name="Hubbard S.S."/>
            <person name="Banfield J.F."/>
        </authorList>
    </citation>
    <scope>NUCLEOTIDE SEQUENCE [LARGE SCALE GENOMIC DNA]</scope>
</reference>
<dbReference type="EMBL" id="MGDD01000200">
    <property type="protein sequence ID" value="OGL44878.1"/>
    <property type="molecule type" value="Genomic_DNA"/>
</dbReference>
<accession>A0A1F7RUX8</accession>
<dbReference type="PANTHER" id="PTHR36304:SF4">
    <property type="entry name" value="DUF4388 DOMAIN-CONTAINING PROTEIN"/>
    <property type="match status" value="1"/>
</dbReference>
<sequence length="434" mass="50134">MEFQGKLSLIGLANIIQILCMGGKSGVLRIIHKSDKGEIFFSQGQIVYAKASFKIMLLGQILESKGFLQLKDIEKILEIQKKSGHLFGEIFIEAGFGTKEDLVSSLFLQTEEIIFEILHWEDGFFDFNEDIPLPPEIRQAIDLLPSMMEQNQQKIQNLLKLRNRLPSKDLILRCSVDMLDKIEGIALTDFEWEILSLVDGRNSIDDICRLSNITPFFASKIIYDLMSYGILERTPSSAEFPEVDEFTFSMVQVYMEVHLELFKRFHEILGEQSWVFFARSFNEIKSKNIEVFGDVFFEADASINENVIFKNLFKLPDDGRFLFLKNALNNLIVSELLQMKNAIGKDFHDVIVDEVKEVITERRSMYDDLFLEFLNDIESIIELVKPLPSDYEKGEELFKKGILENAKEKLLAVPKSNPYYKNAREMIQEITIKQ</sequence>
<evidence type="ECO:0000259" key="1">
    <source>
        <dbReference type="Pfam" id="PF14332"/>
    </source>
</evidence>
<feature type="domain" description="PatA-like N-terminal" evidence="1">
    <location>
        <begin position="4"/>
        <end position="148"/>
    </location>
</feature>